<comment type="function">
    <text evidence="9">Converts cobyric acid to cobinamide by the addition of aminopropanol on the F carboxylic group.</text>
</comment>
<keyword evidence="7 9" id="KW-1133">Transmembrane helix</keyword>
<evidence type="ECO:0000313" key="11">
    <source>
        <dbReference type="Proteomes" id="UP000256708"/>
    </source>
</evidence>
<dbReference type="PANTHER" id="PTHR34308:SF1">
    <property type="entry name" value="COBALAMIN BIOSYNTHESIS PROTEIN CBIB"/>
    <property type="match status" value="1"/>
</dbReference>
<comment type="caution">
    <text evidence="10">The sequence shown here is derived from an EMBL/GenBank/DDBJ whole genome shotgun (WGS) entry which is preliminary data.</text>
</comment>
<protein>
    <recommendedName>
        <fullName evidence="9">Cobalamin biosynthesis protein CobD</fullName>
    </recommendedName>
</protein>
<keyword evidence="4 9" id="KW-1003">Cell membrane</keyword>
<evidence type="ECO:0000256" key="8">
    <source>
        <dbReference type="ARBA" id="ARBA00023136"/>
    </source>
</evidence>
<evidence type="ECO:0000256" key="3">
    <source>
        <dbReference type="ARBA" id="ARBA00006263"/>
    </source>
</evidence>
<dbReference type="GO" id="GO:0005886">
    <property type="term" value="C:plasma membrane"/>
    <property type="evidence" value="ECO:0007669"/>
    <property type="project" value="UniProtKB-SubCell"/>
</dbReference>
<feature type="transmembrane region" description="Helical" evidence="9">
    <location>
        <begin position="55"/>
        <end position="74"/>
    </location>
</feature>
<dbReference type="RefSeq" id="WP_115568299.1">
    <property type="nucleotide sequence ID" value="NZ_QRGR01000043.1"/>
</dbReference>
<feature type="transmembrane region" description="Helical" evidence="9">
    <location>
        <begin position="292"/>
        <end position="311"/>
    </location>
</feature>
<dbReference type="GO" id="GO:0048472">
    <property type="term" value="F:threonine-phosphate decarboxylase activity"/>
    <property type="evidence" value="ECO:0007669"/>
    <property type="project" value="InterPro"/>
</dbReference>
<dbReference type="PANTHER" id="PTHR34308">
    <property type="entry name" value="COBALAMIN BIOSYNTHESIS PROTEIN CBIB"/>
    <property type="match status" value="1"/>
</dbReference>
<evidence type="ECO:0000256" key="1">
    <source>
        <dbReference type="ARBA" id="ARBA00004651"/>
    </source>
</evidence>
<dbReference type="GO" id="GO:0009236">
    <property type="term" value="P:cobalamin biosynthetic process"/>
    <property type="evidence" value="ECO:0007669"/>
    <property type="project" value="UniProtKB-UniRule"/>
</dbReference>
<dbReference type="UniPathway" id="UPA00148"/>
<gene>
    <name evidence="9 10" type="primary">cobD</name>
    <name evidence="10" type="ORF">DXT99_24865</name>
</gene>
<dbReference type="InterPro" id="IPR004485">
    <property type="entry name" value="Cobalamin_biosynth_CobD/CbiB"/>
</dbReference>
<name>A0A3D8L1V5_9BACT</name>
<evidence type="ECO:0000256" key="5">
    <source>
        <dbReference type="ARBA" id="ARBA00022573"/>
    </source>
</evidence>
<sequence>MEQTLLLIIPLALGYLLDLFIGDPEKLPHPVRVFGNLIYKGEQLLNKPKHRFLKGMLLALVLCLLTFFTFNAVVDLLLSLHPYLYVLFAGVFIFYGLANKGLIDEGRAVFQVLHTQGLEAGRKQLSRIVGRDTSQLSPQQIRIAVLETMSENLSDGVIAPLFYYALAGVPGIMTYKMINTMDSMLGYRNARYEQFGKFAARLDDVANFVPARITALLMALVSMCRQALVFVLKYGKKHKSPNAGYPEAALAGILNCRFGGPNVYHGVLVDKPYIGERNRLIEHQEIYRVSRINHSTCFVMVAGIMLLSLLVL</sequence>
<reference evidence="11" key="1">
    <citation type="submission" date="2018-08" db="EMBL/GenBank/DDBJ databases">
        <authorList>
            <person name="Liu Z.-W."/>
            <person name="Du Z.-J."/>
        </authorList>
    </citation>
    <scope>NUCLEOTIDE SEQUENCE [LARGE SCALE GENOMIC DNA]</scope>
    <source>
        <strain evidence="11">H4X</strain>
    </source>
</reference>
<keyword evidence="5 9" id="KW-0169">Cobalamin biosynthesis</keyword>
<dbReference type="HAMAP" id="MF_00024">
    <property type="entry name" value="CobD_CbiB"/>
    <property type="match status" value="1"/>
</dbReference>
<dbReference type="NCBIfam" id="TIGR00380">
    <property type="entry name" value="cobal_cbiB"/>
    <property type="match status" value="1"/>
</dbReference>
<evidence type="ECO:0000256" key="2">
    <source>
        <dbReference type="ARBA" id="ARBA00004953"/>
    </source>
</evidence>
<feature type="transmembrane region" description="Helical" evidence="9">
    <location>
        <begin position="157"/>
        <end position="178"/>
    </location>
</feature>
<comment type="subcellular location">
    <subcellularLocation>
        <location evidence="1 9">Cell membrane</location>
        <topology evidence="1 9">Multi-pass membrane protein</topology>
    </subcellularLocation>
</comment>
<dbReference type="AlphaFoldDB" id="A0A3D8L1V5"/>
<dbReference type="Proteomes" id="UP000256708">
    <property type="component" value="Unassembled WGS sequence"/>
</dbReference>
<evidence type="ECO:0000256" key="4">
    <source>
        <dbReference type="ARBA" id="ARBA00022475"/>
    </source>
</evidence>
<evidence type="ECO:0000313" key="10">
    <source>
        <dbReference type="EMBL" id="RDV11336.1"/>
    </source>
</evidence>
<evidence type="ECO:0000256" key="7">
    <source>
        <dbReference type="ARBA" id="ARBA00022989"/>
    </source>
</evidence>
<keyword evidence="8 9" id="KW-0472">Membrane</keyword>
<evidence type="ECO:0000256" key="6">
    <source>
        <dbReference type="ARBA" id="ARBA00022692"/>
    </source>
</evidence>
<comment type="similarity">
    <text evidence="3 9">Belongs to the CobD/CbiB family.</text>
</comment>
<evidence type="ECO:0000256" key="9">
    <source>
        <dbReference type="HAMAP-Rule" id="MF_00024"/>
    </source>
</evidence>
<dbReference type="GO" id="GO:0015420">
    <property type="term" value="F:ABC-type vitamin B12 transporter activity"/>
    <property type="evidence" value="ECO:0007669"/>
    <property type="project" value="UniProtKB-UniRule"/>
</dbReference>
<feature type="transmembrane region" description="Helical" evidence="9">
    <location>
        <begin position="6"/>
        <end position="22"/>
    </location>
</feature>
<dbReference type="Pfam" id="PF03186">
    <property type="entry name" value="CobD_Cbib"/>
    <property type="match status" value="1"/>
</dbReference>
<feature type="transmembrane region" description="Helical" evidence="9">
    <location>
        <begin position="80"/>
        <end position="98"/>
    </location>
</feature>
<comment type="pathway">
    <text evidence="2 9">Cofactor biosynthesis; adenosylcobalamin biosynthesis.</text>
</comment>
<keyword evidence="11" id="KW-1185">Reference proteome</keyword>
<proteinExistence type="inferred from homology"/>
<dbReference type="EMBL" id="QRGR01000043">
    <property type="protein sequence ID" value="RDV11336.1"/>
    <property type="molecule type" value="Genomic_DNA"/>
</dbReference>
<dbReference type="OrthoDB" id="9811967at2"/>
<organism evidence="10 11">
    <name type="scientific">Pontibacter diazotrophicus</name>
    <dbReference type="NCBI Taxonomy" id="1400979"/>
    <lineage>
        <taxon>Bacteria</taxon>
        <taxon>Pseudomonadati</taxon>
        <taxon>Bacteroidota</taxon>
        <taxon>Cytophagia</taxon>
        <taxon>Cytophagales</taxon>
        <taxon>Hymenobacteraceae</taxon>
        <taxon>Pontibacter</taxon>
    </lineage>
</organism>
<accession>A0A3D8L1V5</accession>
<keyword evidence="6 9" id="KW-0812">Transmembrane</keyword>